<dbReference type="InterPro" id="IPR032557">
    <property type="entry name" value="DUF4935"/>
</dbReference>
<dbReference type="AlphaFoldDB" id="A0A364LN77"/>
<dbReference type="EMBL" id="MVJN01000001">
    <property type="protein sequence ID" value="RAP38509.1"/>
    <property type="molecule type" value="Genomic_DNA"/>
</dbReference>
<organism evidence="2 3">
    <name type="scientific">Legionella quinlivanii</name>
    <dbReference type="NCBI Taxonomy" id="45073"/>
    <lineage>
        <taxon>Bacteria</taxon>
        <taxon>Pseudomonadati</taxon>
        <taxon>Pseudomonadota</taxon>
        <taxon>Gammaproteobacteria</taxon>
        <taxon>Legionellales</taxon>
        <taxon>Legionellaceae</taxon>
        <taxon>Legionella</taxon>
    </lineage>
</organism>
<name>A0A364LN77_9GAMM</name>
<feature type="domain" description="DUF4935" evidence="1">
    <location>
        <begin position="3"/>
        <end position="182"/>
    </location>
</feature>
<evidence type="ECO:0000259" key="1">
    <source>
        <dbReference type="Pfam" id="PF16289"/>
    </source>
</evidence>
<protein>
    <recommendedName>
        <fullName evidence="1">DUF4935 domain-containing protein</fullName>
    </recommendedName>
</protein>
<gene>
    <name evidence="2" type="ORF">B1207_01075</name>
</gene>
<accession>A0A364LN77</accession>
<sequence length="327" mass="38328">MDVFIDTNILTSLYRLSKEDLESFKKIYVLLEKKEINILLTEQVRNEFFRIRDDIIYDAITKFKEQSLKLSVPAIFKADSEYQTLLDLKDSYNKHHQKILKKIEKENRDNSFKADEIVQHIVEKSKCLEVTDDILSKAKRRKELGNPPGKKNSLGDQINWEILLLNDNKLNDLYLISADGDFFYKNTNIIKSFLKEEWERSKATKIFGYRTLSDFFTDKHPNIKLASELNQELLINRLVNSSSFSETHQAIYNLRAIEAYTPPQIDLITDAFLQNNQLNWIATDPDVSEFISMLIHQYNDQISDDKLNDLSDLISSDDDYEDEYNNN</sequence>
<dbReference type="RefSeq" id="WP_112218153.1">
    <property type="nucleotide sequence ID" value="NZ_MVJN01000001.1"/>
</dbReference>
<comment type="caution">
    <text evidence="2">The sequence shown here is derived from an EMBL/GenBank/DDBJ whole genome shotgun (WGS) entry which is preliminary data.</text>
</comment>
<reference evidence="2 3" key="1">
    <citation type="submission" date="2017-02" db="EMBL/GenBank/DDBJ databases">
        <title>Legionella quilivanii strain from human: case report and whole genome sequencing analysis.</title>
        <authorList>
            <person name="Lalancette C."/>
            <person name="Leduc J.-M."/>
            <person name="Levesque S."/>
            <person name="Fournier E."/>
            <person name="Saoud J."/>
            <person name="Faucher S.P."/>
            <person name="Bernard K."/>
            <person name="Martineau C."/>
            <person name="Longtin J."/>
        </authorList>
    </citation>
    <scope>NUCLEOTIDE SEQUENCE [LARGE SCALE GENOMIC DNA]</scope>
    <source>
        <strain evidence="2 3">ID143958</strain>
    </source>
</reference>
<dbReference type="Proteomes" id="UP000249458">
    <property type="component" value="Unassembled WGS sequence"/>
</dbReference>
<evidence type="ECO:0000313" key="2">
    <source>
        <dbReference type="EMBL" id="RAP38509.1"/>
    </source>
</evidence>
<dbReference type="Pfam" id="PF16289">
    <property type="entry name" value="PIN_12"/>
    <property type="match status" value="1"/>
</dbReference>
<evidence type="ECO:0000313" key="3">
    <source>
        <dbReference type="Proteomes" id="UP000249458"/>
    </source>
</evidence>
<proteinExistence type="predicted"/>